<dbReference type="EMBL" id="CP003772">
    <property type="protein sequence ID" value="AFQ04055.1"/>
    <property type="molecule type" value="Genomic_DNA"/>
</dbReference>
<dbReference type="InterPro" id="IPR007422">
    <property type="entry name" value="Peptidase_Prp"/>
</dbReference>
<evidence type="ECO:0000256" key="3">
    <source>
        <dbReference type="ARBA" id="ARBA00022801"/>
    </source>
</evidence>
<dbReference type="Pfam" id="PF04327">
    <property type="entry name" value="Peptidase_Prp"/>
    <property type="match status" value="1"/>
</dbReference>
<dbReference type="GeneID" id="99647089"/>
<dbReference type="InterPro" id="IPR036764">
    <property type="entry name" value="Peptidase_Prp_sf"/>
</dbReference>
<evidence type="ECO:0000256" key="4">
    <source>
        <dbReference type="ARBA" id="ARBA00022807"/>
    </source>
</evidence>
<accession>A0ABC7ZJP2</accession>
<keyword evidence="2" id="KW-0645">Protease</keyword>
<organism evidence="7 8">
    <name type="scientific">Mycoplasmoides genitalium M6320</name>
    <dbReference type="NCBI Taxonomy" id="662945"/>
    <lineage>
        <taxon>Bacteria</taxon>
        <taxon>Bacillati</taxon>
        <taxon>Mycoplasmatota</taxon>
        <taxon>Mycoplasmoidales</taxon>
        <taxon>Mycoplasmoidaceae</taxon>
        <taxon>Mycoplasmoides</taxon>
    </lineage>
</organism>
<evidence type="ECO:0000256" key="5">
    <source>
        <dbReference type="ARBA" id="ARBA00044503"/>
    </source>
</evidence>
<dbReference type="GO" id="GO:0008234">
    <property type="term" value="F:cysteine-type peptidase activity"/>
    <property type="evidence" value="ECO:0007669"/>
    <property type="project" value="UniProtKB-KW"/>
</dbReference>
<dbReference type="Proteomes" id="UP000005254">
    <property type="component" value="Chromosome"/>
</dbReference>
<dbReference type="Gene3D" id="3.30.70.1490">
    <property type="entry name" value="Cysteine protease Prp"/>
    <property type="match status" value="1"/>
</dbReference>
<evidence type="ECO:0000313" key="8">
    <source>
        <dbReference type="Proteomes" id="UP000005254"/>
    </source>
</evidence>
<dbReference type="SMR" id="A0ABC7ZJP2"/>
<dbReference type="GO" id="GO:0006508">
    <property type="term" value="P:proteolysis"/>
    <property type="evidence" value="ECO:0007669"/>
    <property type="project" value="UniProtKB-KW"/>
</dbReference>
<proteinExistence type="inferred from homology"/>
<sequence length="99" mass="10786">MIKINISQNFLVAKGHALFAEKGKDIVCAAISGIIFGGVAWFEPDKIEFTENKLVPSIALKLIDPTPNVAVAFSVITVQLKAIANSYPNHIVINEESYE</sequence>
<keyword evidence="1" id="KW-0690">Ribosome biogenesis</keyword>
<evidence type="ECO:0000256" key="2">
    <source>
        <dbReference type="ARBA" id="ARBA00022670"/>
    </source>
</evidence>
<evidence type="ECO:0000256" key="1">
    <source>
        <dbReference type="ARBA" id="ARBA00022517"/>
    </source>
</evidence>
<keyword evidence="3" id="KW-0378">Hydrolase</keyword>
<keyword evidence="4" id="KW-0788">Thiol protease</keyword>
<name>A0ABC7ZJP2_MYCGT</name>
<dbReference type="AlphaFoldDB" id="A0ABC7ZJP2"/>
<dbReference type="CDD" id="cd16332">
    <property type="entry name" value="Prp-like"/>
    <property type="match status" value="1"/>
</dbReference>
<dbReference type="KEGG" id="mgx:CM1_01390"/>
<dbReference type="RefSeq" id="WP_009885770.1">
    <property type="nucleotide sequence ID" value="NC_018497.1"/>
</dbReference>
<evidence type="ECO:0000313" key="7">
    <source>
        <dbReference type="EMBL" id="AFQ04055.1"/>
    </source>
</evidence>
<protein>
    <recommendedName>
        <fullName evidence="6">Ribosomal processing cysteine protease Prp</fullName>
    </recommendedName>
</protein>
<dbReference type="SUPFAM" id="SSF118010">
    <property type="entry name" value="TM1457-like"/>
    <property type="match status" value="1"/>
</dbReference>
<gene>
    <name evidence="7" type="ORF">CM1_01390</name>
</gene>
<comment type="similarity">
    <text evidence="5">Belongs to the Prp family.</text>
</comment>
<evidence type="ECO:0000256" key="6">
    <source>
        <dbReference type="ARBA" id="ARBA00044538"/>
    </source>
</evidence>
<dbReference type="GO" id="GO:0042254">
    <property type="term" value="P:ribosome biogenesis"/>
    <property type="evidence" value="ECO:0007669"/>
    <property type="project" value="UniProtKB-KW"/>
</dbReference>
<reference evidence="7 8" key="1">
    <citation type="journal article" date="2012" name="J. Bacteriol.">
        <title>Draft Genome Sequences of Four Axenic Mycoplasma genitalium Strains Isolated from Denmark, Japan, and Australia.</title>
        <authorList>
            <person name="McGowin C.L."/>
            <person name="Ma L."/>
            <person name="Jensen J.S."/>
            <person name="Mancuso M.M."/>
            <person name="Hamasuna R."/>
            <person name="Adegboye D."/>
            <person name="Martin D.H."/>
        </authorList>
    </citation>
    <scope>NUCLEOTIDE SEQUENCE [LARGE SCALE GENOMIC DNA]</scope>
    <source>
        <strain evidence="7 8">M6320</strain>
    </source>
</reference>